<evidence type="ECO:0000256" key="1">
    <source>
        <dbReference type="SAM" id="MobiDB-lite"/>
    </source>
</evidence>
<reference evidence="4" key="2">
    <citation type="journal article" date="2008" name="Nucleic Acids Res.">
        <title>The rice annotation project database (RAP-DB): 2008 update.</title>
        <authorList>
            <consortium name="The rice annotation project (RAP)"/>
        </authorList>
    </citation>
    <scope>GENOME REANNOTATION</scope>
    <source>
        <strain evidence="4">cv. Nipponbare</strain>
    </source>
</reference>
<keyword evidence="2" id="KW-0812">Transmembrane</keyword>
<sequence length="78" mass="8054">MAKLATPSRVGGPPPAGDCSAGRIPTRPATASKAARATPPTSYQLQYFPILAAAQAVVLCFVGAAHRENVSSFLVLIF</sequence>
<keyword evidence="2" id="KW-1133">Transmembrane helix</keyword>
<keyword evidence="2" id="KW-0472">Membrane</keyword>
<dbReference type="AlphaFoldDB" id="Q6ZCZ9"/>
<name>Q6ZCZ9_ORYSJ</name>
<evidence type="ECO:0000313" key="4">
    <source>
        <dbReference type="Proteomes" id="UP000000763"/>
    </source>
</evidence>
<proteinExistence type="predicted"/>
<reference evidence="4" key="1">
    <citation type="journal article" date="2005" name="Nature">
        <title>The map-based sequence of the rice genome.</title>
        <authorList>
            <consortium name="International rice genome sequencing project (IRGSP)"/>
            <person name="Matsumoto T."/>
            <person name="Wu J."/>
            <person name="Kanamori H."/>
            <person name="Katayose Y."/>
            <person name="Fujisawa M."/>
            <person name="Namiki N."/>
            <person name="Mizuno H."/>
            <person name="Yamamoto K."/>
            <person name="Antonio B.A."/>
            <person name="Baba T."/>
            <person name="Sakata K."/>
            <person name="Nagamura Y."/>
            <person name="Aoki H."/>
            <person name="Arikawa K."/>
            <person name="Arita K."/>
            <person name="Bito T."/>
            <person name="Chiden Y."/>
            <person name="Fujitsuka N."/>
            <person name="Fukunaka R."/>
            <person name="Hamada M."/>
            <person name="Harada C."/>
            <person name="Hayashi A."/>
            <person name="Hijishita S."/>
            <person name="Honda M."/>
            <person name="Hosokawa S."/>
            <person name="Ichikawa Y."/>
            <person name="Idonuma A."/>
            <person name="Iijima M."/>
            <person name="Ikeda M."/>
            <person name="Ikeno M."/>
            <person name="Ito K."/>
            <person name="Ito S."/>
            <person name="Ito T."/>
            <person name="Ito Y."/>
            <person name="Ito Y."/>
            <person name="Iwabuchi A."/>
            <person name="Kamiya K."/>
            <person name="Karasawa W."/>
            <person name="Kurita K."/>
            <person name="Katagiri S."/>
            <person name="Kikuta A."/>
            <person name="Kobayashi H."/>
            <person name="Kobayashi N."/>
            <person name="Machita K."/>
            <person name="Maehara T."/>
            <person name="Masukawa M."/>
            <person name="Mizubayashi T."/>
            <person name="Mukai Y."/>
            <person name="Nagasaki H."/>
            <person name="Nagata Y."/>
            <person name="Naito S."/>
            <person name="Nakashima M."/>
            <person name="Nakama Y."/>
            <person name="Nakamichi Y."/>
            <person name="Nakamura M."/>
            <person name="Meguro A."/>
            <person name="Negishi M."/>
            <person name="Ohta I."/>
            <person name="Ohta T."/>
            <person name="Okamoto M."/>
            <person name="Ono N."/>
            <person name="Saji S."/>
            <person name="Sakaguchi M."/>
            <person name="Sakai K."/>
            <person name="Shibata M."/>
            <person name="Shimokawa T."/>
            <person name="Song J."/>
            <person name="Takazaki Y."/>
            <person name="Terasawa K."/>
            <person name="Tsugane M."/>
            <person name="Tsuji K."/>
            <person name="Ueda S."/>
            <person name="Waki K."/>
            <person name="Yamagata H."/>
            <person name="Yamamoto M."/>
            <person name="Yamamoto S."/>
            <person name="Yamane H."/>
            <person name="Yoshiki S."/>
            <person name="Yoshihara R."/>
            <person name="Yukawa K."/>
            <person name="Zhong H."/>
            <person name="Yano M."/>
            <person name="Yuan Q."/>
            <person name="Ouyang S."/>
            <person name="Liu J."/>
            <person name="Jones K.M."/>
            <person name="Gansberger K."/>
            <person name="Moffat K."/>
            <person name="Hill J."/>
            <person name="Bera J."/>
            <person name="Fadrosh D."/>
            <person name="Jin S."/>
            <person name="Johri S."/>
            <person name="Kim M."/>
            <person name="Overton L."/>
            <person name="Reardon M."/>
            <person name="Tsitrin T."/>
            <person name="Vuong H."/>
            <person name="Weaver B."/>
            <person name="Ciecko A."/>
            <person name="Tallon L."/>
            <person name="Jackson J."/>
            <person name="Pai G."/>
            <person name="Aken S.V."/>
            <person name="Utterback T."/>
            <person name="Reidmuller S."/>
            <person name="Feldblyum T."/>
            <person name="Hsiao J."/>
            <person name="Zismann V."/>
            <person name="Iobst S."/>
            <person name="de Vazeille A.R."/>
            <person name="Buell C.R."/>
            <person name="Ying K."/>
            <person name="Li Y."/>
            <person name="Lu T."/>
            <person name="Huang Y."/>
            <person name="Zhao Q."/>
            <person name="Feng Q."/>
            <person name="Zhang L."/>
            <person name="Zhu J."/>
            <person name="Weng Q."/>
            <person name="Mu J."/>
            <person name="Lu Y."/>
            <person name="Fan D."/>
            <person name="Liu Y."/>
            <person name="Guan J."/>
            <person name="Zhang Y."/>
            <person name="Yu S."/>
            <person name="Liu X."/>
            <person name="Zhang Y."/>
            <person name="Hong G."/>
            <person name="Han B."/>
            <person name="Choisne N."/>
            <person name="Demange N."/>
            <person name="Orjeda G."/>
            <person name="Samain S."/>
            <person name="Cattolico L."/>
            <person name="Pelletier E."/>
            <person name="Couloux A."/>
            <person name="Segurens B."/>
            <person name="Wincker P."/>
            <person name="D'Hont A."/>
            <person name="Scarpelli C."/>
            <person name="Weissenbach J."/>
            <person name="Salanoubat M."/>
            <person name="Quetier F."/>
            <person name="Yu Y."/>
            <person name="Kim H.R."/>
            <person name="Rambo T."/>
            <person name="Currie J."/>
            <person name="Collura K."/>
            <person name="Luo M."/>
            <person name="Yang T."/>
            <person name="Ammiraju J.S.S."/>
            <person name="Engler F."/>
            <person name="Soderlund C."/>
            <person name="Wing R.A."/>
            <person name="Palmer L.E."/>
            <person name="de la Bastide M."/>
            <person name="Spiegel L."/>
            <person name="Nascimento L."/>
            <person name="Zutavern T."/>
            <person name="O'Shaughnessy A."/>
            <person name="Dike S."/>
            <person name="Dedhia N."/>
            <person name="Preston R."/>
            <person name="Balija V."/>
            <person name="McCombie W.R."/>
            <person name="Chow T."/>
            <person name="Chen H."/>
            <person name="Chung M."/>
            <person name="Chen C."/>
            <person name="Shaw J."/>
            <person name="Wu H."/>
            <person name="Hsiao K."/>
            <person name="Chao Y."/>
            <person name="Chu M."/>
            <person name="Cheng C."/>
            <person name="Hour A."/>
            <person name="Lee P."/>
            <person name="Lin S."/>
            <person name="Lin Y."/>
            <person name="Liou J."/>
            <person name="Liu S."/>
            <person name="Hsing Y."/>
            <person name="Raghuvanshi S."/>
            <person name="Mohanty A."/>
            <person name="Bharti A.K."/>
            <person name="Gaur A."/>
            <person name="Gupta V."/>
            <person name="Kumar D."/>
            <person name="Ravi V."/>
            <person name="Vij S."/>
            <person name="Kapur A."/>
            <person name="Khurana P."/>
            <person name="Khurana P."/>
            <person name="Khurana J.P."/>
            <person name="Tyagi A.K."/>
            <person name="Gaikwad K."/>
            <person name="Singh A."/>
            <person name="Dalal V."/>
            <person name="Srivastava S."/>
            <person name="Dixit A."/>
            <person name="Pal A.K."/>
            <person name="Ghazi I.A."/>
            <person name="Yadav M."/>
            <person name="Pandit A."/>
            <person name="Bhargava A."/>
            <person name="Sureshbabu K."/>
            <person name="Batra K."/>
            <person name="Sharma T.R."/>
            <person name="Mohapatra T."/>
            <person name="Singh N.K."/>
            <person name="Messing J."/>
            <person name="Nelson A.B."/>
            <person name="Fuks G."/>
            <person name="Kavchok S."/>
            <person name="Keizer G."/>
            <person name="Linton E."/>
            <person name="Llaca V."/>
            <person name="Song R."/>
            <person name="Tanyolac B."/>
            <person name="Young S."/>
            <person name="Ho-Il K."/>
            <person name="Hahn J.H."/>
            <person name="Sangsakoo G."/>
            <person name="Vanavichit A."/>
            <person name="de Mattos Luiz.A.T."/>
            <person name="Zimmer P.D."/>
            <person name="Malone G."/>
            <person name="Dellagostin O."/>
            <person name="de Oliveira A.C."/>
            <person name="Bevan M."/>
            <person name="Bancroft I."/>
            <person name="Minx P."/>
            <person name="Cordum H."/>
            <person name="Wilson R."/>
            <person name="Cheng Z."/>
            <person name="Jin W."/>
            <person name="Jiang J."/>
            <person name="Leong S.A."/>
            <person name="Iwama H."/>
            <person name="Gojobori T."/>
            <person name="Itoh T."/>
            <person name="Niimura Y."/>
            <person name="Fujii Y."/>
            <person name="Habara T."/>
            <person name="Sakai H."/>
            <person name="Sato Y."/>
            <person name="Wilson G."/>
            <person name="Kumar K."/>
            <person name="McCouch S."/>
            <person name="Juretic N."/>
            <person name="Hoen D."/>
            <person name="Wright S."/>
            <person name="Bruskiewich R."/>
            <person name="Bureau T."/>
            <person name="Miyao A."/>
            <person name="Hirochika H."/>
            <person name="Nishikawa T."/>
            <person name="Kadowaki K."/>
            <person name="Sugiura M."/>
            <person name="Burr B."/>
            <person name="Sasaki T."/>
        </authorList>
    </citation>
    <scope>NUCLEOTIDE SEQUENCE [LARGE SCALE GENOMIC DNA]</scope>
    <source>
        <strain evidence="4">cv. Nipponbare</strain>
    </source>
</reference>
<accession>Q6ZCZ9</accession>
<feature type="region of interest" description="Disordered" evidence="1">
    <location>
        <begin position="1"/>
        <end position="39"/>
    </location>
</feature>
<feature type="transmembrane region" description="Helical" evidence="2">
    <location>
        <begin position="47"/>
        <end position="65"/>
    </location>
</feature>
<evidence type="ECO:0000256" key="2">
    <source>
        <dbReference type="SAM" id="Phobius"/>
    </source>
</evidence>
<gene>
    <name evidence="3" type="primary">OJ1790_D02.14</name>
</gene>
<evidence type="ECO:0000313" key="3">
    <source>
        <dbReference type="EMBL" id="BAD01710.1"/>
    </source>
</evidence>
<dbReference type="EMBL" id="AP004553">
    <property type="protein sequence ID" value="BAD01710.1"/>
    <property type="molecule type" value="Genomic_DNA"/>
</dbReference>
<protein>
    <submittedName>
        <fullName evidence="3">Uncharacterized protein</fullName>
    </submittedName>
</protein>
<organism evidence="3 4">
    <name type="scientific">Oryza sativa subsp. japonica</name>
    <name type="common">Rice</name>
    <dbReference type="NCBI Taxonomy" id="39947"/>
    <lineage>
        <taxon>Eukaryota</taxon>
        <taxon>Viridiplantae</taxon>
        <taxon>Streptophyta</taxon>
        <taxon>Embryophyta</taxon>
        <taxon>Tracheophyta</taxon>
        <taxon>Spermatophyta</taxon>
        <taxon>Magnoliopsida</taxon>
        <taxon>Liliopsida</taxon>
        <taxon>Poales</taxon>
        <taxon>Poaceae</taxon>
        <taxon>BOP clade</taxon>
        <taxon>Oryzoideae</taxon>
        <taxon>Oryzeae</taxon>
        <taxon>Oryzinae</taxon>
        <taxon>Oryza</taxon>
        <taxon>Oryza sativa</taxon>
    </lineage>
</organism>
<dbReference type="Proteomes" id="UP000000763">
    <property type="component" value="Chromosome 8"/>
</dbReference>